<dbReference type="GO" id="GO:0006368">
    <property type="term" value="P:transcription elongation by RNA polymerase II"/>
    <property type="evidence" value="ECO:0007669"/>
    <property type="project" value="InterPro"/>
</dbReference>
<dbReference type="AlphaFoldDB" id="A0A914EJG3"/>
<evidence type="ECO:0000259" key="11">
    <source>
        <dbReference type="Pfam" id="PF09816"/>
    </source>
</evidence>
<evidence type="ECO:0000256" key="4">
    <source>
        <dbReference type="ARBA" id="ARBA00022553"/>
    </source>
</evidence>
<accession>A0A914EJG3</accession>
<evidence type="ECO:0000256" key="10">
    <source>
        <dbReference type="SAM" id="MobiDB-lite"/>
    </source>
</evidence>
<keyword evidence="7" id="KW-0804">Transcription</keyword>
<name>A0A914EJG3_9BILA</name>
<feature type="region of interest" description="Disordered" evidence="10">
    <location>
        <begin position="140"/>
        <end position="208"/>
    </location>
</feature>
<keyword evidence="12" id="KW-1185">Reference proteome</keyword>
<evidence type="ECO:0000256" key="1">
    <source>
        <dbReference type="ARBA" id="ARBA00004123"/>
    </source>
</evidence>
<comment type="function">
    <text evidence="9">Promotes transcriptional elongation by Su(Tpl)/ELL. Essential for development.</text>
</comment>
<keyword evidence="5" id="KW-0805">Transcription regulation</keyword>
<keyword evidence="8" id="KW-0539">Nucleus</keyword>
<evidence type="ECO:0000256" key="7">
    <source>
        <dbReference type="ARBA" id="ARBA00023163"/>
    </source>
</evidence>
<evidence type="ECO:0000313" key="12">
    <source>
        <dbReference type="Proteomes" id="UP000887540"/>
    </source>
</evidence>
<evidence type="ECO:0000256" key="3">
    <source>
        <dbReference type="ARBA" id="ARBA00021452"/>
    </source>
</evidence>
<comment type="similarity">
    <text evidence="2">Belongs to the EAF family.</text>
</comment>
<feature type="region of interest" description="Disordered" evidence="10">
    <location>
        <begin position="228"/>
        <end position="263"/>
    </location>
</feature>
<evidence type="ECO:0000313" key="13">
    <source>
        <dbReference type="WBParaSite" id="ACRNAN_scaffold8845.g24366.t1"/>
    </source>
</evidence>
<dbReference type="InterPro" id="IPR019194">
    <property type="entry name" value="Tscrpt_elong_fac_Eaf_N"/>
</dbReference>
<evidence type="ECO:0000256" key="6">
    <source>
        <dbReference type="ARBA" id="ARBA00023159"/>
    </source>
</evidence>
<feature type="compositionally biased region" description="Basic and acidic residues" evidence="10">
    <location>
        <begin position="181"/>
        <end position="200"/>
    </location>
</feature>
<feature type="domain" description="Transcription elongation factor Eaf N-terminal" evidence="11">
    <location>
        <begin position="14"/>
        <end position="119"/>
    </location>
</feature>
<keyword evidence="6" id="KW-0010">Activator</keyword>
<dbReference type="PANTHER" id="PTHR15970">
    <property type="entry name" value="ELL-ASSOCIATED FACTOR EAF"/>
    <property type="match status" value="1"/>
</dbReference>
<comment type="subcellular location">
    <subcellularLocation>
        <location evidence="1">Nucleus</location>
    </subcellularLocation>
</comment>
<organism evidence="12 13">
    <name type="scientific">Acrobeloides nanus</name>
    <dbReference type="NCBI Taxonomy" id="290746"/>
    <lineage>
        <taxon>Eukaryota</taxon>
        <taxon>Metazoa</taxon>
        <taxon>Ecdysozoa</taxon>
        <taxon>Nematoda</taxon>
        <taxon>Chromadorea</taxon>
        <taxon>Rhabditida</taxon>
        <taxon>Tylenchina</taxon>
        <taxon>Cephalobomorpha</taxon>
        <taxon>Cephaloboidea</taxon>
        <taxon>Cephalobidae</taxon>
        <taxon>Acrobeloides</taxon>
    </lineage>
</organism>
<dbReference type="InterPro" id="IPR027093">
    <property type="entry name" value="EAF_fam"/>
</dbReference>
<dbReference type="GO" id="GO:0003711">
    <property type="term" value="F:transcription elongation factor activity"/>
    <property type="evidence" value="ECO:0007669"/>
    <property type="project" value="TreeGrafter"/>
</dbReference>
<protein>
    <recommendedName>
        <fullName evidence="3">Ell-associated factor Eaf</fullName>
    </recommendedName>
</protein>
<feature type="compositionally biased region" description="Low complexity" evidence="10">
    <location>
        <begin position="157"/>
        <end position="173"/>
    </location>
</feature>
<proteinExistence type="inferred from homology"/>
<dbReference type="WBParaSite" id="ACRNAN_scaffold8845.g24366.t1">
    <property type="protein sequence ID" value="ACRNAN_scaffold8845.g24366.t1"/>
    <property type="gene ID" value="ACRNAN_scaffold8845.g24366"/>
</dbReference>
<keyword evidence="4" id="KW-0597">Phosphoprotein</keyword>
<feature type="compositionally biased region" description="Basic and acidic residues" evidence="10">
    <location>
        <begin position="140"/>
        <end position="149"/>
    </location>
</feature>
<feature type="compositionally biased region" description="Polar residues" evidence="10">
    <location>
        <begin position="233"/>
        <end position="242"/>
    </location>
</feature>
<reference evidence="13" key="1">
    <citation type="submission" date="2022-11" db="UniProtKB">
        <authorList>
            <consortium name="WormBaseParasite"/>
        </authorList>
    </citation>
    <scope>IDENTIFICATION</scope>
</reference>
<evidence type="ECO:0000256" key="5">
    <source>
        <dbReference type="ARBA" id="ARBA00023015"/>
    </source>
</evidence>
<evidence type="ECO:0000256" key="8">
    <source>
        <dbReference type="ARBA" id="ARBA00023242"/>
    </source>
</evidence>
<sequence length="263" mass="29629">MDNKVDIGIPVGKYDITVGDSYKRSADKTDYHTLKAFLFDFLVDFKPKSVATDPETYIAINAKDDVQMVVPGETSQWTLFQGSRKSVKNDKECLLIFDKKTGQLRLEKLTSNIQVKKIRGKMEEKLDESVRSEIIQLHEKRVKQKEAAKRSRRSTTESEMNGSSDDSSGSDSGSDSDEEKSDGHSQSDHMELGSDVHENNLESEDDLLESQLEKHLMINKNEYKAVVSPVKQAPSTSNSAITHQKKILHDDLQLSESETSEEE</sequence>
<dbReference type="Pfam" id="PF09816">
    <property type="entry name" value="EAF"/>
    <property type="match status" value="1"/>
</dbReference>
<dbReference type="GO" id="GO:0032783">
    <property type="term" value="C:super elongation complex"/>
    <property type="evidence" value="ECO:0007669"/>
    <property type="project" value="InterPro"/>
</dbReference>
<dbReference type="PANTHER" id="PTHR15970:SF2">
    <property type="entry name" value="ELL-ASSOCIATED FACTOR EAF"/>
    <property type="match status" value="1"/>
</dbReference>
<dbReference type="Proteomes" id="UP000887540">
    <property type="component" value="Unplaced"/>
</dbReference>
<evidence type="ECO:0000256" key="2">
    <source>
        <dbReference type="ARBA" id="ARBA00007798"/>
    </source>
</evidence>
<evidence type="ECO:0000256" key="9">
    <source>
        <dbReference type="ARBA" id="ARBA00025617"/>
    </source>
</evidence>